<feature type="domain" description="Endonuclease/exonuclease/phosphatase" evidence="2">
    <location>
        <begin position="111"/>
        <end position="271"/>
    </location>
</feature>
<evidence type="ECO:0000313" key="3">
    <source>
        <dbReference type="EMBL" id="EEG50895.1"/>
    </source>
</evidence>
<dbReference type="PANTHER" id="PTHR16320">
    <property type="entry name" value="SPHINGOMYELINASE FAMILY MEMBER"/>
    <property type="match status" value="1"/>
</dbReference>
<comment type="caution">
    <text evidence="3">The sequence shown here is derived from an EMBL/GenBank/DDBJ whole genome shotgun (WGS) entry which is preliminary data.</text>
</comment>
<reference evidence="3 4" key="1">
    <citation type="submission" date="2009-01" db="EMBL/GenBank/DDBJ databases">
        <authorList>
            <person name="Fulton L."/>
            <person name="Clifton S."/>
            <person name="Fulton B."/>
            <person name="Xu J."/>
            <person name="Minx P."/>
            <person name="Pepin K.H."/>
            <person name="Johnson M."/>
            <person name="Bhonagiri V."/>
            <person name="Nash W.E."/>
            <person name="Mardis E.R."/>
            <person name="Wilson R.K."/>
        </authorList>
    </citation>
    <scope>NUCLEOTIDE SEQUENCE [LARGE SCALE GENOMIC DNA]</scope>
    <source>
        <strain evidence="4">DSM 10507 / JCM 14656 / S5a33</strain>
    </source>
</reference>
<evidence type="ECO:0000259" key="2">
    <source>
        <dbReference type="Pfam" id="PF03372"/>
    </source>
</evidence>
<dbReference type="PATRIC" id="fig|476272.21.peg.3195"/>
<gene>
    <name evidence="3" type="ORF">RUMHYD_00189</name>
</gene>
<dbReference type="Pfam" id="PF03372">
    <property type="entry name" value="Exo_endo_phos"/>
    <property type="match status" value="1"/>
</dbReference>
<evidence type="ECO:0000313" key="4">
    <source>
        <dbReference type="Proteomes" id="UP000003100"/>
    </source>
</evidence>
<protein>
    <recommendedName>
        <fullName evidence="2">Endonuclease/exonuclease/phosphatase domain-containing protein</fullName>
    </recommendedName>
</protein>
<dbReference type="SUPFAM" id="SSF56219">
    <property type="entry name" value="DNase I-like"/>
    <property type="match status" value="1"/>
</dbReference>
<keyword evidence="1" id="KW-1133">Transmembrane helix</keyword>
<dbReference type="Proteomes" id="UP000003100">
    <property type="component" value="Unassembled WGS sequence"/>
</dbReference>
<feature type="transmembrane region" description="Helical" evidence="1">
    <location>
        <begin position="7"/>
        <end position="28"/>
    </location>
</feature>
<accession>C0CH76</accession>
<dbReference type="InterPro" id="IPR005135">
    <property type="entry name" value="Endo/exonuclease/phosphatase"/>
</dbReference>
<dbReference type="AlphaFoldDB" id="C0CH76"/>
<evidence type="ECO:0000256" key="1">
    <source>
        <dbReference type="SAM" id="Phobius"/>
    </source>
</evidence>
<keyword evidence="1" id="KW-0812">Transmembrane</keyword>
<keyword evidence="1" id="KW-0472">Membrane</keyword>
<proteinExistence type="predicted"/>
<dbReference type="InterPro" id="IPR038772">
    <property type="entry name" value="Sph/SMPD2-like"/>
</dbReference>
<dbReference type="RefSeq" id="WP_005944964.1">
    <property type="nucleotide sequence ID" value="NZ_CP136423.1"/>
</dbReference>
<organism evidence="3 4">
    <name type="scientific">Blautia hydrogenotrophica (strain DSM 10507 / JCM 14656 / S5a33)</name>
    <name type="common">Ruminococcus hydrogenotrophicus</name>
    <dbReference type="NCBI Taxonomy" id="476272"/>
    <lineage>
        <taxon>Bacteria</taxon>
        <taxon>Bacillati</taxon>
        <taxon>Bacillota</taxon>
        <taxon>Clostridia</taxon>
        <taxon>Lachnospirales</taxon>
        <taxon>Lachnospiraceae</taxon>
        <taxon>Blautia</taxon>
    </lineage>
</organism>
<name>C0CH76_BLAHS</name>
<dbReference type="InterPro" id="IPR036691">
    <property type="entry name" value="Endo/exonu/phosph_ase_sf"/>
</dbReference>
<dbReference type="HOGENOM" id="CLU_065532_0_0_9"/>
<dbReference type="Gene3D" id="3.60.10.10">
    <property type="entry name" value="Endonuclease/exonuclease/phosphatase"/>
    <property type="match status" value="1"/>
</dbReference>
<keyword evidence="4" id="KW-1185">Reference proteome</keyword>
<dbReference type="PANTHER" id="PTHR16320:SF23">
    <property type="entry name" value="SPHINGOMYELINASE C 1"/>
    <property type="match status" value="1"/>
</dbReference>
<reference evidence="3 4" key="2">
    <citation type="submission" date="2009-02" db="EMBL/GenBank/DDBJ databases">
        <title>Draft genome sequence of Blautia hydrogenotrophica DSM 10507 (Ruminococcus hydrogenotrophicus DSM 10507).</title>
        <authorList>
            <person name="Sudarsanam P."/>
            <person name="Ley R."/>
            <person name="Guruge J."/>
            <person name="Turnbaugh P.J."/>
            <person name="Mahowald M."/>
            <person name="Liep D."/>
            <person name="Gordon J."/>
        </authorList>
    </citation>
    <scope>NUCLEOTIDE SEQUENCE [LARGE SCALE GENOMIC DNA]</scope>
    <source>
        <strain evidence="4">DSM 10507 / JCM 14656 / S5a33</strain>
    </source>
</reference>
<dbReference type="GeneID" id="86821472"/>
<dbReference type="EMBL" id="ACBZ01000004">
    <property type="protein sequence ID" value="EEG50895.1"/>
    <property type="molecule type" value="Genomic_DNA"/>
</dbReference>
<dbReference type="eggNOG" id="COG3021">
    <property type="taxonomic scope" value="Bacteria"/>
</dbReference>
<dbReference type="GO" id="GO:0004767">
    <property type="term" value="F:sphingomyelin phosphodiesterase activity"/>
    <property type="evidence" value="ECO:0007669"/>
    <property type="project" value="InterPro"/>
</dbReference>
<sequence>MKTKRISIRILIGVLFFLLLCVGGYLLYLEVTYYRIDDEVSLKTQNNRHTDQLQAGQSYTLTTYNIGFGAYEPTYSFFMDTGKMKDGDKTRGKYSRAYSRERELANTKGSIRTLMNLDCDFYFVQEADVKATRSYEVNQVQMLQNSLKDYGSIYTSAFHSAYLFYPLTEPHGKTESGLVTFSRYPVTKNIRYQFPVTKNPIVKFTDLDRCFTASYLKVDTKRDLVLVNLHMSAYDKGGVIRQKQLKRLNEFLKSEAEEGNYVIAGGDFNHDIAGSKDLYESGQEIPEWIYQLSDSDLAEGYSFVIPENLGEVASCRGADIPYQKNVTYTAVVDGFLVSDNVKATSTVISTGFAYSDHQPVKLTFSLLP</sequence>